<dbReference type="Proteomes" id="UP000035444">
    <property type="component" value="Unassembled WGS sequence"/>
</dbReference>
<dbReference type="SUPFAM" id="SSF55729">
    <property type="entry name" value="Acyl-CoA N-acyltransferases (Nat)"/>
    <property type="match status" value="1"/>
</dbReference>
<dbReference type="GO" id="GO:0008999">
    <property type="term" value="F:protein-N-terminal-alanine acetyltransferase activity"/>
    <property type="evidence" value="ECO:0007669"/>
    <property type="project" value="TreeGrafter"/>
</dbReference>
<evidence type="ECO:0000313" key="6">
    <source>
        <dbReference type="Proteomes" id="UP000035444"/>
    </source>
</evidence>
<dbReference type="AlphaFoldDB" id="A0A0H2MPJ1"/>
<feature type="domain" description="N-acetyltransferase" evidence="4">
    <location>
        <begin position="16"/>
        <end position="186"/>
    </location>
</feature>
<dbReference type="Gene3D" id="3.40.630.30">
    <property type="match status" value="1"/>
</dbReference>
<dbReference type="InterPro" id="IPR000182">
    <property type="entry name" value="GNAT_dom"/>
</dbReference>
<dbReference type="EMBL" id="LAQL01000002">
    <property type="protein sequence ID" value="KLN62652.1"/>
    <property type="molecule type" value="Genomic_DNA"/>
</dbReference>
<comment type="similarity">
    <text evidence="3">Belongs to the acetyltransferase family. RimJ subfamily.</text>
</comment>
<keyword evidence="2" id="KW-0012">Acyltransferase</keyword>
<accession>A0A0H2MPJ1</accession>
<dbReference type="PATRIC" id="fig|1489064.4.peg.1321"/>
<evidence type="ECO:0000256" key="1">
    <source>
        <dbReference type="ARBA" id="ARBA00022679"/>
    </source>
</evidence>
<dbReference type="InterPro" id="IPR016181">
    <property type="entry name" value="Acyl_CoA_acyltransferase"/>
</dbReference>
<dbReference type="PROSITE" id="PS51186">
    <property type="entry name" value="GNAT"/>
    <property type="match status" value="1"/>
</dbReference>
<protein>
    <submittedName>
        <fullName evidence="5">GCN5 family acetyltransferase</fullName>
    </submittedName>
</protein>
<dbReference type="PANTHER" id="PTHR43792">
    <property type="entry name" value="GNAT FAMILY, PUTATIVE (AFU_ORTHOLOGUE AFUA_3G00765)-RELATED-RELATED"/>
    <property type="match status" value="1"/>
</dbReference>
<gene>
    <name evidence="5" type="ORF">WH96_01980</name>
</gene>
<comment type="caution">
    <text evidence="5">The sequence shown here is derived from an EMBL/GenBank/DDBJ whole genome shotgun (WGS) entry which is preliminary data.</text>
</comment>
<evidence type="ECO:0000256" key="3">
    <source>
        <dbReference type="ARBA" id="ARBA00038502"/>
    </source>
</evidence>
<dbReference type="Pfam" id="PF13302">
    <property type="entry name" value="Acetyltransf_3"/>
    <property type="match status" value="1"/>
</dbReference>
<organism evidence="5 6">
    <name type="scientific">Kiloniella spongiae</name>
    <dbReference type="NCBI Taxonomy" id="1489064"/>
    <lineage>
        <taxon>Bacteria</taxon>
        <taxon>Pseudomonadati</taxon>
        <taxon>Pseudomonadota</taxon>
        <taxon>Alphaproteobacteria</taxon>
        <taxon>Rhodospirillales</taxon>
        <taxon>Kiloniellaceae</taxon>
        <taxon>Kiloniella</taxon>
    </lineage>
</organism>
<keyword evidence="6" id="KW-1185">Reference proteome</keyword>
<dbReference type="PANTHER" id="PTHR43792:SF8">
    <property type="entry name" value="[RIBOSOMAL PROTEIN US5]-ALANINE N-ACETYLTRANSFERASE"/>
    <property type="match status" value="1"/>
</dbReference>
<keyword evidence="1 5" id="KW-0808">Transferase</keyword>
<dbReference type="STRING" id="1489064.WH96_01980"/>
<proteinExistence type="inferred from homology"/>
<dbReference type="GO" id="GO:0005737">
    <property type="term" value="C:cytoplasm"/>
    <property type="evidence" value="ECO:0007669"/>
    <property type="project" value="TreeGrafter"/>
</dbReference>
<sequence>MSHWDMRKLRLMNERIYLRAPQSGDWKEWANLRRNSRDFLAPWEPTWASDNLTKSSFRDKLRAYKLDWRSDVGYTFYAFSREDNTMLGGITLGNIRRGAAYMGTIGYWMGEAHAGKGYMTEILSAIIDYAFDDLELHRLEAACLEHNGPSQSVLKKVGFQEEGKARGYLKINAMWQDHITYALLQNDPRLSRRGWINVPPVTQVKV</sequence>
<dbReference type="InterPro" id="IPR051531">
    <property type="entry name" value="N-acetyltransferase"/>
</dbReference>
<reference evidence="5 6" key="1">
    <citation type="submission" date="2015-03" db="EMBL/GenBank/DDBJ databases">
        <title>Genome Sequence of Kiloniella spongiae MEBiC09566, isolated from a marine sponge.</title>
        <authorList>
            <person name="Shao Z."/>
            <person name="Wang L."/>
            <person name="Li X."/>
        </authorList>
    </citation>
    <scope>NUCLEOTIDE SEQUENCE [LARGE SCALE GENOMIC DNA]</scope>
    <source>
        <strain evidence="5 6">MEBiC09566</strain>
    </source>
</reference>
<evidence type="ECO:0000256" key="2">
    <source>
        <dbReference type="ARBA" id="ARBA00023315"/>
    </source>
</evidence>
<name>A0A0H2MPJ1_9PROT</name>
<evidence type="ECO:0000259" key="4">
    <source>
        <dbReference type="PROSITE" id="PS51186"/>
    </source>
</evidence>
<evidence type="ECO:0000313" key="5">
    <source>
        <dbReference type="EMBL" id="KLN62652.1"/>
    </source>
</evidence>